<dbReference type="SUPFAM" id="SSF48140">
    <property type="entry name" value="Ribosomal protein L19 (L19e)"/>
    <property type="match status" value="1"/>
</dbReference>
<evidence type="ECO:0000256" key="1">
    <source>
        <dbReference type="ARBA" id="ARBA00011082"/>
    </source>
</evidence>
<dbReference type="AlphaFoldDB" id="A0A3M7HB84"/>
<dbReference type="FunFam" id="1.10.1200.240:FF:000001">
    <property type="entry name" value="Ribosomal protein L19"/>
    <property type="match status" value="1"/>
</dbReference>
<reference evidence="9 10" key="1">
    <citation type="journal article" date="2018" name="BMC Genomics">
        <title>Genomic evidence for intraspecific hybridization in a clonal and extremely halotolerant yeast.</title>
        <authorList>
            <person name="Gostincar C."/>
            <person name="Stajich J.E."/>
            <person name="Zupancic J."/>
            <person name="Zalar P."/>
            <person name="Gunde-Cimerman N."/>
        </authorList>
    </citation>
    <scope>NUCLEOTIDE SEQUENCE [LARGE SCALE GENOMIC DNA]</scope>
    <source>
        <strain evidence="8 10">EXF-120</strain>
        <strain evidence="7 9">EXF-562</strain>
    </source>
</reference>
<dbReference type="FunFam" id="1.10.1650.10:FF:000001">
    <property type="entry name" value="Ribosomal protein L19"/>
    <property type="match status" value="1"/>
</dbReference>
<dbReference type="SMART" id="SM01416">
    <property type="entry name" value="Ribosomal_L19e"/>
    <property type="match status" value="1"/>
</dbReference>
<dbReference type="GO" id="GO:0003735">
    <property type="term" value="F:structural constituent of ribosome"/>
    <property type="evidence" value="ECO:0007669"/>
    <property type="project" value="InterPro"/>
</dbReference>
<dbReference type="NCBIfam" id="NF006343">
    <property type="entry name" value="PRK08570.1"/>
    <property type="match status" value="1"/>
</dbReference>
<evidence type="ECO:0000256" key="2">
    <source>
        <dbReference type="ARBA" id="ARBA00022980"/>
    </source>
</evidence>
<dbReference type="VEuPathDB" id="FungiDB:BTJ68_11434"/>
<sequence length="378" mass="43858">MGIVHLRWSGLSAFGPVASLNKDLLIWQRLQLLDIQLRNPFADGKLSRAQELMFKKILYDYLRSFAPTLCRLYFLWLDGEGPSPLMLHTEAGLEDRRPLYWYNLQELRLGNITKAHESIELAGDHFPKLEKLQMLRPRAGPSDHNGIDPWVDILPCKTSSDPSKRLCWTWAKVDTSRVVLWVNLRTQKRLAASVAGCGKRKVWLDPNEVNEISNANSRQTVRKLLSDGLIIKKPVTMHSRASARELTAARRIGRHRGYGKRKGTADARMPTAVMWMRRLRVLRRLLVKYRAAAKIDKHLYHELYHLSKGNTFKHKRALVEHIHRAKAEKQREIKLKEEMDAKRAKTKAARERRQERIQTKRNQMPGDEELTPAQQQPQ</sequence>
<feature type="compositionally biased region" description="Basic and acidic residues" evidence="5">
    <location>
        <begin position="335"/>
        <end position="358"/>
    </location>
</feature>
<dbReference type="InterPro" id="IPR033935">
    <property type="entry name" value="Ribosomal_eL19_euk"/>
</dbReference>
<organism evidence="7 9">
    <name type="scientific">Hortaea werneckii</name>
    <name type="common">Black yeast</name>
    <name type="synonym">Cladosporium werneckii</name>
    <dbReference type="NCBI Taxonomy" id="91943"/>
    <lineage>
        <taxon>Eukaryota</taxon>
        <taxon>Fungi</taxon>
        <taxon>Dikarya</taxon>
        <taxon>Ascomycota</taxon>
        <taxon>Pezizomycotina</taxon>
        <taxon>Dothideomycetes</taxon>
        <taxon>Dothideomycetidae</taxon>
        <taxon>Mycosphaerellales</taxon>
        <taxon>Teratosphaeriaceae</taxon>
        <taxon>Hortaea</taxon>
    </lineage>
</organism>
<dbReference type="Proteomes" id="UP000280598">
    <property type="component" value="Unassembled WGS sequence"/>
</dbReference>
<protein>
    <recommendedName>
        <fullName evidence="4">Ribosomal protein L19</fullName>
    </recommendedName>
</protein>
<evidence type="ECO:0000313" key="7">
    <source>
        <dbReference type="EMBL" id="RMZ10574.1"/>
    </source>
</evidence>
<dbReference type="InterPro" id="IPR057259">
    <property type="entry name" value="Ribosomal_L19e"/>
</dbReference>
<dbReference type="InterPro" id="IPR035970">
    <property type="entry name" value="60S_ribosomal_eL19_sf"/>
</dbReference>
<feature type="region of interest" description="Disordered" evidence="5">
    <location>
        <begin position="335"/>
        <end position="378"/>
    </location>
</feature>
<evidence type="ECO:0000256" key="4">
    <source>
        <dbReference type="RuleBase" id="RU000574"/>
    </source>
</evidence>
<dbReference type="InterPro" id="IPR023638">
    <property type="entry name" value="Ribosomal_eL19_CS"/>
</dbReference>
<keyword evidence="3 4" id="KW-0687">Ribonucleoprotein</keyword>
<evidence type="ECO:0000256" key="5">
    <source>
        <dbReference type="SAM" id="MobiDB-lite"/>
    </source>
</evidence>
<feature type="domain" description="Large ribosomal subunit protein eL19" evidence="6">
    <location>
        <begin position="183"/>
        <end position="326"/>
    </location>
</feature>
<dbReference type="EMBL" id="QWIT01000110">
    <property type="protein sequence ID" value="RMZ31080.1"/>
    <property type="molecule type" value="Genomic_DNA"/>
</dbReference>
<dbReference type="Gene3D" id="1.10.1200.240">
    <property type="match status" value="1"/>
</dbReference>
<evidence type="ECO:0000259" key="6">
    <source>
        <dbReference type="SMART" id="SM01416"/>
    </source>
</evidence>
<gene>
    <name evidence="8" type="ORF">D0859_04806</name>
    <name evidence="7" type="ORF">D0860_03775</name>
</gene>
<accession>A0A3M7HB84</accession>
<dbReference type="GO" id="GO:0006412">
    <property type="term" value="P:translation"/>
    <property type="evidence" value="ECO:0007669"/>
    <property type="project" value="InterPro"/>
</dbReference>
<dbReference type="InterPro" id="IPR015972">
    <property type="entry name" value="Ribosomal_eL19_dom1"/>
</dbReference>
<dbReference type="OrthoDB" id="5407653at2759"/>
<comment type="similarity">
    <text evidence="1 4">Belongs to the eukaryotic ribosomal protein eL19 family.</text>
</comment>
<dbReference type="Pfam" id="PF25476">
    <property type="entry name" value="Ribosomal_L19e_C"/>
    <property type="match status" value="1"/>
</dbReference>
<dbReference type="EMBL" id="QWIS01000062">
    <property type="protein sequence ID" value="RMZ10574.1"/>
    <property type="molecule type" value="Genomic_DNA"/>
</dbReference>
<dbReference type="Pfam" id="PF01280">
    <property type="entry name" value="Ribosomal_L19e"/>
    <property type="match status" value="1"/>
</dbReference>
<dbReference type="PROSITE" id="PS00526">
    <property type="entry name" value="RIBOSOMAL_L19E"/>
    <property type="match status" value="1"/>
</dbReference>
<comment type="caution">
    <text evidence="7">The sequence shown here is derived from an EMBL/GenBank/DDBJ whole genome shotgun (WGS) entry which is preliminary data.</text>
</comment>
<dbReference type="InterPro" id="IPR039547">
    <property type="entry name" value="Ribosomal_eL19"/>
</dbReference>
<dbReference type="InterPro" id="IPR057260">
    <property type="entry name" value="Ribosomal_L19e_C"/>
</dbReference>
<evidence type="ECO:0000313" key="9">
    <source>
        <dbReference type="Proteomes" id="UP000280598"/>
    </source>
</evidence>
<dbReference type="Proteomes" id="UP000281677">
    <property type="component" value="Unassembled WGS sequence"/>
</dbReference>
<dbReference type="CDD" id="cd01417">
    <property type="entry name" value="Ribosomal_L19e_E"/>
    <property type="match status" value="1"/>
</dbReference>
<evidence type="ECO:0000256" key="3">
    <source>
        <dbReference type="ARBA" id="ARBA00023274"/>
    </source>
</evidence>
<dbReference type="Gene3D" id="1.10.1650.10">
    <property type="match status" value="1"/>
</dbReference>
<dbReference type="PANTHER" id="PTHR10722">
    <property type="entry name" value="60S RIBOSOMAL PROTEIN L19"/>
    <property type="match status" value="1"/>
</dbReference>
<proteinExistence type="inferred from homology"/>
<dbReference type="GO" id="GO:0022625">
    <property type="term" value="C:cytosolic large ribosomal subunit"/>
    <property type="evidence" value="ECO:0007669"/>
    <property type="project" value="InterPro"/>
</dbReference>
<dbReference type="InterPro" id="IPR000196">
    <property type="entry name" value="Ribosomal_eL19_dom"/>
</dbReference>
<name>A0A3M7HB84_HORWE</name>
<evidence type="ECO:0000313" key="10">
    <source>
        <dbReference type="Proteomes" id="UP000281677"/>
    </source>
</evidence>
<keyword evidence="2 4" id="KW-0689">Ribosomal protein</keyword>
<evidence type="ECO:0000313" key="8">
    <source>
        <dbReference type="EMBL" id="RMZ31080.1"/>
    </source>
</evidence>
<dbReference type="GO" id="GO:0003723">
    <property type="term" value="F:RNA binding"/>
    <property type="evidence" value="ECO:0007669"/>
    <property type="project" value="InterPro"/>
</dbReference>